<dbReference type="SMART" id="SM00490">
    <property type="entry name" value="HELICc"/>
    <property type="match status" value="1"/>
</dbReference>
<dbReference type="InterPro" id="IPR027417">
    <property type="entry name" value="P-loop_NTPase"/>
</dbReference>
<keyword evidence="6" id="KW-0347">Helicase</keyword>
<proteinExistence type="inferred from homology"/>
<dbReference type="PANTHER" id="PTHR45626">
    <property type="entry name" value="TRANSCRIPTION TERMINATION FACTOR 2-RELATED"/>
    <property type="match status" value="1"/>
</dbReference>
<protein>
    <recommendedName>
        <fullName evidence="15">Helicase-like transcription factor CHR28</fullName>
    </recommendedName>
</protein>
<dbReference type="Gene3D" id="3.30.40.10">
    <property type="entry name" value="Zinc/RING finger domain, C3HC4 (zinc finger)"/>
    <property type="match status" value="1"/>
</dbReference>
<dbReference type="GO" id="GO:0008270">
    <property type="term" value="F:zinc ion binding"/>
    <property type="evidence" value="ECO:0007669"/>
    <property type="project" value="UniProtKB-KW"/>
</dbReference>
<dbReference type="PROSITE" id="PS51194">
    <property type="entry name" value="HELICASE_CTER"/>
    <property type="match status" value="1"/>
</dbReference>
<evidence type="ECO:0000313" key="14">
    <source>
        <dbReference type="EMBL" id="SPD20569.1"/>
    </source>
</evidence>
<evidence type="ECO:0000256" key="8">
    <source>
        <dbReference type="ARBA" id="ARBA00022840"/>
    </source>
</evidence>
<keyword evidence="5" id="KW-0378">Hydrolase</keyword>
<dbReference type="InterPro" id="IPR050628">
    <property type="entry name" value="SNF2_RAD54_helicase_TF"/>
</dbReference>
<dbReference type="SMART" id="SM00487">
    <property type="entry name" value="DEXDc"/>
    <property type="match status" value="1"/>
</dbReference>
<dbReference type="InterPro" id="IPR013083">
    <property type="entry name" value="Znf_RING/FYVE/PHD"/>
</dbReference>
<evidence type="ECO:0000256" key="9">
    <source>
        <dbReference type="PROSITE-ProRule" id="PRU00175"/>
    </source>
</evidence>
<evidence type="ECO:0000256" key="7">
    <source>
        <dbReference type="ARBA" id="ARBA00022833"/>
    </source>
</evidence>
<dbReference type="PROSITE" id="PS00518">
    <property type="entry name" value="ZF_RING_1"/>
    <property type="match status" value="1"/>
</dbReference>
<keyword evidence="7" id="KW-0862">Zinc</keyword>
<evidence type="ECO:0000256" key="2">
    <source>
        <dbReference type="ARBA" id="ARBA00022723"/>
    </source>
</evidence>
<comment type="similarity">
    <text evidence="1">Belongs to the SNF2/RAD54 helicase family. RAD16 subfamily.</text>
</comment>
<name>A0A2N9I951_FAGSY</name>
<keyword evidence="8" id="KW-0067">ATP-binding</keyword>
<dbReference type="PANTHER" id="PTHR45626:SF16">
    <property type="entry name" value="ATP-DEPENDENT HELICASE ULS1"/>
    <property type="match status" value="1"/>
</dbReference>
<dbReference type="InterPro" id="IPR049730">
    <property type="entry name" value="SNF2/RAD54-like_C"/>
</dbReference>
<evidence type="ECO:0000256" key="4">
    <source>
        <dbReference type="ARBA" id="ARBA00022771"/>
    </source>
</evidence>
<dbReference type="InterPro" id="IPR017907">
    <property type="entry name" value="Znf_RING_CS"/>
</dbReference>
<dbReference type="CDD" id="cd18008">
    <property type="entry name" value="DEXDc_SHPRH-like"/>
    <property type="match status" value="1"/>
</dbReference>
<dbReference type="CDD" id="cd18793">
    <property type="entry name" value="SF2_C_SNF"/>
    <property type="match status" value="1"/>
</dbReference>
<dbReference type="GO" id="GO:0006281">
    <property type="term" value="P:DNA repair"/>
    <property type="evidence" value="ECO:0007669"/>
    <property type="project" value="TreeGrafter"/>
</dbReference>
<dbReference type="Pfam" id="PF00097">
    <property type="entry name" value="zf-C3HC4"/>
    <property type="match status" value="1"/>
</dbReference>
<evidence type="ECO:0000259" key="11">
    <source>
        <dbReference type="PROSITE" id="PS50089"/>
    </source>
</evidence>
<dbReference type="GO" id="GO:0005634">
    <property type="term" value="C:nucleus"/>
    <property type="evidence" value="ECO:0007669"/>
    <property type="project" value="TreeGrafter"/>
</dbReference>
<accession>A0A2N9I951</accession>
<dbReference type="InterPro" id="IPR014001">
    <property type="entry name" value="Helicase_ATP-bd"/>
</dbReference>
<dbReference type="InterPro" id="IPR038718">
    <property type="entry name" value="SNF2-like_sf"/>
</dbReference>
<feature type="region of interest" description="Disordered" evidence="10">
    <location>
        <begin position="1"/>
        <end position="78"/>
    </location>
</feature>
<organism evidence="14">
    <name type="scientific">Fagus sylvatica</name>
    <name type="common">Beechnut</name>
    <dbReference type="NCBI Taxonomy" id="28930"/>
    <lineage>
        <taxon>Eukaryota</taxon>
        <taxon>Viridiplantae</taxon>
        <taxon>Streptophyta</taxon>
        <taxon>Embryophyta</taxon>
        <taxon>Tracheophyta</taxon>
        <taxon>Spermatophyta</taxon>
        <taxon>Magnoliopsida</taxon>
        <taxon>eudicotyledons</taxon>
        <taxon>Gunneridae</taxon>
        <taxon>Pentapetalae</taxon>
        <taxon>rosids</taxon>
        <taxon>fabids</taxon>
        <taxon>Fagales</taxon>
        <taxon>Fagaceae</taxon>
        <taxon>Fagus</taxon>
    </lineage>
</organism>
<keyword evidence="2" id="KW-0479">Metal-binding</keyword>
<dbReference type="SUPFAM" id="SSF57850">
    <property type="entry name" value="RING/U-box"/>
    <property type="match status" value="1"/>
</dbReference>
<dbReference type="EMBL" id="OIVN01005035">
    <property type="protein sequence ID" value="SPD20569.1"/>
    <property type="molecule type" value="Genomic_DNA"/>
</dbReference>
<dbReference type="GO" id="GO:0016787">
    <property type="term" value="F:hydrolase activity"/>
    <property type="evidence" value="ECO:0007669"/>
    <property type="project" value="UniProtKB-KW"/>
</dbReference>
<dbReference type="FunFam" id="3.40.50.10810:FF:000068">
    <property type="entry name" value="SNF2 domain-containing protein / helicase domain-containing protein / zinc finger protein-like protein"/>
    <property type="match status" value="1"/>
</dbReference>
<dbReference type="InterPro" id="IPR018957">
    <property type="entry name" value="Znf_C3HC4_RING-type"/>
</dbReference>
<evidence type="ECO:0000256" key="3">
    <source>
        <dbReference type="ARBA" id="ARBA00022741"/>
    </source>
</evidence>
<reference evidence="14" key="1">
    <citation type="submission" date="2018-02" db="EMBL/GenBank/DDBJ databases">
        <authorList>
            <person name="Cohen D.B."/>
            <person name="Kent A.D."/>
        </authorList>
    </citation>
    <scope>NUCLEOTIDE SEQUENCE</scope>
</reference>
<keyword evidence="3" id="KW-0547">Nucleotide-binding</keyword>
<evidence type="ECO:0000259" key="13">
    <source>
        <dbReference type="PROSITE" id="PS51194"/>
    </source>
</evidence>
<keyword evidence="4 9" id="KW-0863">Zinc-finger</keyword>
<dbReference type="InterPro" id="IPR000330">
    <property type="entry name" value="SNF2_N"/>
</dbReference>
<dbReference type="GO" id="GO:0005524">
    <property type="term" value="F:ATP binding"/>
    <property type="evidence" value="ECO:0007669"/>
    <property type="project" value="UniProtKB-KW"/>
</dbReference>
<dbReference type="Pfam" id="PF00271">
    <property type="entry name" value="Helicase_C"/>
    <property type="match status" value="1"/>
</dbReference>
<evidence type="ECO:0008006" key="15">
    <source>
        <dbReference type="Google" id="ProtNLM"/>
    </source>
</evidence>
<sequence length="1540" mass="168625">MLMADDGSEFWTRGDFSPDDEFVGGGGGDGDEELSIDIDTLFHILREDPQPPQRSPEDSSQKDVSQGESAPNGVIQDNSQCQTGHQLLEGSPSLGPELTDPVTIFSLYNSDASDSGTGGSAGSFNSAGNSVMAFDFGNMEPPTHTGSPVHACSASLKEWVPGVPGHESTFTGRAGVSPIEIPTFSTASSFANRDLHNVSDRGDNVYLDFLTSETEVQCRHVGEDVDFKYPSHSPFIDDINVNFANYGALGENSVATFGPPQGNNPCTYMEIPFMDADLSPQNVNSTESTICQSSDVLSDFTDHYSASQYGVPTDGTIDFSRHHLPSSYSSQFSIGNQEMMTNMKDEIAEFLNDSACSSSKVILNAQRAGRSVSEVSMTNPSYFICEGNNHLSSISGNSSSDAENCSIDDKSSTKLLLCTPSHMYSREQATCVKDEVTDEFIGPGSHSVEVIDEAVSRKSFYSADAKFFVDEDVKQSSGISHLQSTQKHILVKHEKEDRIISSKRARHSQDIANQIVGRFPIGGGQLNSSALEQYLPCAQPSTLSKMQLDCIKDESEDKLIQSKTMGSHLSEVTPDLSCNFFPGKSHVEEDSDICIIEDMSHPPPTNHSPAIGNSLITSQQSTFSDSVHYTGVGGTSQQSTFSDSVHYTGVGGTSQQSTFSDSVHYTGVGGTRIKSRDERYVLRVALQVSSVSLGLSSLRALIGVGNMLSDLSQPKSEASPPDGDLAVSLLRHQRIALHWMVQKETASFHCSGGILADDQGLGKTVSTIALILKERPPSFRASQSVKQGELETLNLDEDDDVPPEFNGMKQDADSPQVTPNRIRIKSMRPLVQVKGRPSAGTLIVCPTSVLRQWAEELNSKVTSKAKLSVLVYHGSNRTKDAYELASYDVVLTTYSIVSMEVPKQSLGDEDDEEKGKPEDDTFSSKKRKYPNSEKKCSKNKKGLDCALLESAARPLAKVAWFRVVLDEAQSIKNHRTQVARACWGLRAKRRWCLSGTPIQNAIDDLYSYFRFLRYDPYALYTSFCSTIKVPINRNPSKGYKKLQAVLKTIMLRRTKDTLLDGEPIINLPPKSVELKKVEFSDEERNFYSRLEADSRAQFQEYADAGTVKQNYVNILLMLLRLRQACDHPLLVRPYNSSSLWRSSVEMAKKLPRDKQIWLLNFLEASLAICGICNDPPEDAVVSICGHVFCNQCISEHLTGEDKQCPYTNCKVRLCASSVFSKATLNSSLSDEPCLDGSPNCSVPEVVDAAEIFYGGNSYSSTKIKAALEVLQSLCKPQGHTTRDGSAQNTLDENSICPSNSNGELLEDNADRRHLAVERSSNNSVKVVGEKAIVFSQWTRMLDLLEACLKNSSIQYRRLDGTMSVLARDKAVKDFNTLPEVSVMIMSLKAASLGLNMVAACHVLLLDLWWNPTTEDQAIDRAHRIGQTRPVTVLRLTVRDTVEDRILALQVIVVGDGNQGIEVLLGELVLEGDVGVGTTREGRELGDEGIECDVVVDGEDLGLATDAQKKREMVASAFGEDGTGGRQTRLTVEDLKYLFMM</sequence>
<evidence type="ECO:0000256" key="1">
    <source>
        <dbReference type="ARBA" id="ARBA00008438"/>
    </source>
</evidence>
<dbReference type="InterPro" id="IPR001650">
    <property type="entry name" value="Helicase_C-like"/>
</dbReference>
<feature type="region of interest" description="Disordered" evidence="10">
    <location>
        <begin position="902"/>
        <end position="938"/>
    </location>
</feature>
<dbReference type="Gene3D" id="3.40.50.10810">
    <property type="entry name" value="Tandem AAA-ATPase domain"/>
    <property type="match status" value="3"/>
</dbReference>
<dbReference type="InterPro" id="IPR001841">
    <property type="entry name" value="Znf_RING"/>
</dbReference>
<feature type="domain" description="Helicase ATP-binding" evidence="12">
    <location>
        <begin position="840"/>
        <end position="1015"/>
    </location>
</feature>
<dbReference type="SUPFAM" id="SSF52540">
    <property type="entry name" value="P-loop containing nucleoside triphosphate hydrolases"/>
    <property type="match status" value="2"/>
</dbReference>
<evidence type="ECO:0000256" key="5">
    <source>
        <dbReference type="ARBA" id="ARBA00022801"/>
    </source>
</evidence>
<feature type="domain" description="Helicase C-terminal" evidence="13">
    <location>
        <begin position="1319"/>
        <end position="1468"/>
    </location>
</feature>
<feature type="compositionally biased region" description="Polar residues" evidence="10">
    <location>
        <begin position="62"/>
        <end position="78"/>
    </location>
</feature>
<dbReference type="Gene3D" id="3.40.50.300">
    <property type="entry name" value="P-loop containing nucleotide triphosphate hydrolases"/>
    <property type="match status" value="1"/>
</dbReference>
<evidence type="ECO:0000256" key="6">
    <source>
        <dbReference type="ARBA" id="ARBA00022806"/>
    </source>
</evidence>
<dbReference type="Pfam" id="PF00176">
    <property type="entry name" value="SNF2-rel_dom"/>
    <property type="match status" value="1"/>
</dbReference>
<evidence type="ECO:0000259" key="12">
    <source>
        <dbReference type="PROSITE" id="PS51192"/>
    </source>
</evidence>
<feature type="compositionally biased region" description="Basic and acidic residues" evidence="10">
    <location>
        <begin position="913"/>
        <end position="923"/>
    </location>
</feature>
<feature type="compositionally biased region" description="Basic and acidic residues" evidence="10">
    <location>
        <begin position="44"/>
        <end position="61"/>
    </location>
</feature>
<gene>
    <name evidence="14" type="ORF">FSB_LOCUS48451</name>
</gene>
<dbReference type="GO" id="GO:0004386">
    <property type="term" value="F:helicase activity"/>
    <property type="evidence" value="ECO:0007669"/>
    <property type="project" value="UniProtKB-KW"/>
</dbReference>
<dbReference type="PROSITE" id="PS51192">
    <property type="entry name" value="HELICASE_ATP_BIND_1"/>
    <property type="match status" value="1"/>
</dbReference>
<dbReference type="PROSITE" id="PS50089">
    <property type="entry name" value="ZF_RING_2"/>
    <property type="match status" value="1"/>
</dbReference>
<dbReference type="SMART" id="SM00184">
    <property type="entry name" value="RING"/>
    <property type="match status" value="1"/>
</dbReference>
<evidence type="ECO:0000256" key="10">
    <source>
        <dbReference type="SAM" id="MobiDB-lite"/>
    </source>
</evidence>
<feature type="domain" description="RING-type" evidence="11">
    <location>
        <begin position="1169"/>
        <end position="1208"/>
    </location>
</feature>
<dbReference type="GO" id="GO:0008094">
    <property type="term" value="F:ATP-dependent activity, acting on DNA"/>
    <property type="evidence" value="ECO:0007669"/>
    <property type="project" value="TreeGrafter"/>
</dbReference>